<comment type="subcellular location">
    <subcellularLocation>
        <location evidence="1">Cell membrane</location>
        <topology evidence="1">Multi-pass membrane protein</topology>
    </subcellularLocation>
</comment>
<dbReference type="Pfam" id="PF02687">
    <property type="entry name" value="FtsX"/>
    <property type="match status" value="1"/>
</dbReference>
<evidence type="ECO:0000256" key="5">
    <source>
        <dbReference type="ARBA" id="ARBA00023136"/>
    </source>
</evidence>
<evidence type="ECO:0000313" key="10">
    <source>
        <dbReference type="EMBL" id="MFC4586541.1"/>
    </source>
</evidence>
<keyword evidence="4 7" id="KW-1133">Transmembrane helix</keyword>
<gene>
    <name evidence="10" type="ORF">ACFO8L_10680</name>
</gene>
<feature type="transmembrane region" description="Helical" evidence="7">
    <location>
        <begin position="338"/>
        <end position="361"/>
    </location>
</feature>
<dbReference type="InterPro" id="IPR025857">
    <property type="entry name" value="MacB_PCD"/>
</dbReference>
<evidence type="ECO:0000259" key="9">
    <source>
        <dbReference type="Pfam" id="PF12704"/>
    </source>
</evidence>
<protein>
    <submittedName>
        <fullName evidence="10">ABC transporter permease</fullName>
    </submittedName>
</protein>
<evidence type="ECO:0000256" key="4">
    <source>
        <dbReference type="ARBA" id="ARBA00022989"/>
    </source>
</evidence>
<evidence type="ECO:0000259" key="8">
    <source>
        <dbReference type="Pfam" id="PF02687"/>
    </source>
</evidence>
<evidence type="ECO:0000256" key="3">
    <source>
        <dbReference type="ARBA" id="ARBA00022692"/>
    </source>
</evidence>
<dbReference type="PANTHER" id="PTHR30572:SF4">
    <property type="entry name" value="ABC TRANSPORTER PERMEASE YTRF"/>
    <property type="match status" value="1"/>
</dbReference>
<feature type="domain" description="ABC3 transporter permease C-terminal" evidence="8">
    <location>
        <begin position="291"/>
        <end position="402"/>
    </location>
</feature>
<keyword evidence="3 7" id="KW-0812">Transmembrane</keyword>
<feature type="transmembrane region" description="Helical" evidence="7">
    <location>
        <begin position="373"/>
        <end position="392"/>
    </location>
</feature>
<name>A0ABV9EAL8_9ACTN</name>
<evidence type="ECO:0000256" key="7">
    <source>
        <dbReference type="SAM" id="Phobius"/>
    </source>
</evidence>
<keyword evidence="11" id="KW-1185">Reference proteome</keyword>
<comment type="similarity">
    <text evidence="6">Belongs to the ABC-4 integral membrane protein family.</text>
</comment>
<comment type="caution">
    <text evidence="10">The sequence shown here is derived from an EMBL/GenBank/DDBJ whole genome shotgun (WGS) entry which is preliminary data.</text>
</comment>
<sequence>MRRDDNGNAGTGRGGVRRSRLLRADVYRLGVSGLRSRPARVVLSALGIAIGIAAMIAVVGISTSSRARLDDQLASLGTNLLTVQQGTSITGQDTTLPAGSTGKIGLIHGVSAAGAVATLPDVKVYRSRLIDPNRSGGIVVQAAGLRLLGLLDGTLRRGTWLTTATANYPTVVLGAIAADRLGIVTPGSQVWLGGARFTVIGILDALPLAPEMDTSALIGEATAAGRFDWDGKPTTIYERSADADVETVRGLLPRTVNPEDPGNVSVSRPSDALAAKNAADLAFTGLSVGLGSVALLVGGIGVANTMVISVLERRREIGLRRALGATRGHIRTQFLAEALLLSALGGLAGAVLGFGVIAAFAGTNGWPISVPPVVFAGGIGVTVLIGAVAGLYPAIRASRTSPVAALDG</sequence>
<organism evidence="10 11">
    <name type="scientific">Sphaerisporangium corydalis</name>
    <dbReference type="NCBI Taxonomy" id="1441875"/>
    <lineage>
        <taxon>Bacteria</taxon>
        <taxon>Bacillati</taxon>
        <taxon>Actinomycetota</taxon>
        <taxon>Actinomycetes</taxon>
        <taxon>Streptosporangiales</taxon>
        <taxon>Streptosporangiaceae</taxon>
        <taxon>Sphaerisporangium</taxon>
    </lineage>
</organism>
<evidence type="ECO:0000256" key="1">
    <source>
        <dbReference type="ARBA" id="ARBA00004651"/>
    </source>
</evidence>
<accession>A0ABV9EAL8</accession>
<feature type="transmembrane region" description="Helical" evidence="7">
    <location>
        <begin position="286"/>
        <end position="311"/>
    </location>
</feature>
<evidence type="ECO:0000256" key="2">
    <source>
        <dbReference type="ARBA" id="ARBA00022475"/>
    </source>
</evidence>
<evidence type="ECO:0000313" key="11">
    <source>
        <dbReference type="Proteomes" id="UP001595891"/>
    </source>
</evidence>
<dbReference type="EMBL" id="JBHSFN010000005">
    <property type="protein sequence ID" value="MFC4586541.1"/>
    <property type="molecule type" value="Genomic_DNA"/>
</dbReference>
<dbReference type="InterPro" id="IPR003838">
    <property type="entry name" value="ABC3_permease_C"/>
</dbReference>
<dbReference type="Proteomes" id="UP001595891">
    <property type="component" value="Unassembled WGS sequence"/>
</dbReference>
<proteinExistence type="inferred from homology"/>
<feature type="transmembrane region" description="Helical" evidence="7">
    <location>
        <begin position="41"/>
        <end position="61"/>
    </location>
</feature>
<keyword evidence="5 7" id="KW-0472">Membrane</keyword>
<dbReference type="PANTHER" id="PTHR30572">
    <property type="entry name" value="MEMBRANE COMPONENT OF TRANSPORTER-RELATED"/>
    <property type="match status" value="1"/>
</dbReference>
<feature type="domain" description="MacB-like periplasmic core" evidence="9">
    <location>
        <begin position="42"/>
        <end position="239"/>
    </location>
</feature>
<reference evidence="11" key="1">
    <citation type="journal article" date="2019" name="Int. J. Syst. Evol. Microbiol.">
        <title>The Global Catalogue of Microorganisms (GCM) 10K type strain sequencing project: providing services to taxonomists for standard genome sequencing and annotation.</title>
        <authorList>
            <consortium name="The Broad Institute Genomics Platform"/>
            <consortium name="The Broad Institute Genome Sequencing Center for Infectious Disease"/>
            <person name="Wu L."/>
            <person name="Ma J."/>
        </authorList>
    </citation>
    <scope>NUCLEOTIDE SEQUENCE [LARGE SCALE GENOMIC DNA]</scope>
    <source>
        <strain evidence="11">CCUG 49560</strain>
    </source>
</reference>
<dbReference type="Pfam" id="PF12704">
    <property type="entry name" value="MacB_PCD"/>
    <property type="match status" value="1"/>
</dbReference>
<dbReference type="RefSeq" id="WP_262841456.1">
    <property type="nucleotide sequence ID" value="NZ_JANZYP010000005.1"/>
</dbReference>
<keyword evidence="2" id="KW-1003">Cell membrane</keyword>
<evidence type="ECO:0000256" key="6">
    <source>
        <dbReference type="ARBA" id="ARBA00038076"/>
    </source>
</evidence>
<dbReference type="InterPro" id="IPR050250">
    <property type="entry name" value="Macrolide_Exporter_MacB"/>
</dbReference>